<dbReference type="EMBL" id="CAEZUX010000006">
    <property type="protein sequence ID" value="CAB4606711.1"/>
    <property type="molecule type" value="Genomic_DNA"/>
</dbReference>
<sequence>MFRQRRPQLKFLLAPIALVLFATSGCISNSEDFCDGISSVAGFTTQFAQGLDNFSENQYSQLRDETENARDAVNHVAVKNVDSVEAAELGKKINVFISSMENVNWDVSLALSDSVASSAAMALGTAESLTQANTVESLLIGECGLPSTIDGNIQSADTLPSPSIPGPTQTDPPTNTINESSQDDALGAIVASLFRLNLSPAQTSCLGKELQGVVDVSSSSANLAQYQGQFQKAFDACLIDFTVPVD</sequence>
<protein>
    <submittedName>
        <fullName evidence="2">Unannotated protein</fullName>
    </submittedName>
</protein>
<reference evidence="2" key="1">
    <citation type="submission" date="2020-05" db="EMBL/GenBank/DDBJ databases">
        <authorList>
            <person name="Chiriac C."/>
            <person name="Salcher M."/>
            <person name="Ghai R."/>
            <person name="Kavagutti S V."/>
        </authorList>
    </citation>
    <scope>NUCLEOTIDE SEQUENCE</scope>
</reference>
<gene>
    <name evidence="2" type="ORF">UFOPK1874_00160</name>
</gene>
<feature type="region of interest" description="Disordered" evidence="1">
    <location>
        <begin position="151"/>
        <end position="180"/>
    </location>
</feature>
<evidence type="ECO:0000313" key="2">
    <source>
        <dbReference type="EMBL" id="CAB4606711.1"/>
    </source>
</evidence>
<dbReference type="PROSITE" id="PS51257">
    <property type="entry name" value="PROKAR_LIPOPROTEIN"/>
    <property type="match status" value="1"/>
</dbReference>
<name>A0A6J6GZ30_9ZZZZ</name>
<organism evidence="2">
    <name type="scientific">freshwater metagenome</name>
    <dbReference type="NCBI Taxonomy" id="449393"/>
    <lineage>
        <taxon>unclassified sequences</taxon>
        <taxon>metagenomes</taxon>
        <taxon>ecological metagenomes</taxon>
    </lineage>
</organism>
<dbReference type="AlphaFoldDB" id="A0A6J6GZ30"/>
<evidence type="ECO:0000256" key="1">
    <source>
        <dbReference type="SAM" id="MobiDB-lite"/>
    </source>
</evidence>
<accession>A0A6J6GZ30</accession>
<proteinExistence type="predicted"/>